<gene>
    <name evidence="2" type="ORF">GCM10011506_04730</name>
</gene>
<dbReference type="PROSITE" id="PS51257">
    <property type="entry name" value="PROKAR_LIPOPROTEIN"/>
    <property type="match status" value="1"/>
</dbReference>
<accession>A0ABQ1LB99</accession>
<dbReference type="InterPro" id="IPR050491">
    <property type="entry name" value="AmpC-like"/>
</dbReference>
<dbReference type="RefSeq" id="WP_188460189.1">
    <property type="nucleotide sequence ID" value="NZ_BAABHU010000001.1"/>
</dbReference>
<dbReference type="SUPFAM" id="SSF56601">
    <property type="entry name" value="beta-lactamase/transpeptidase-like"/>
    <property type="match status" value="1"/>
</dbReference>
<comment type="caution">
    <text evidence="2">The sequence shown here is derived from an EMBL/GenBank/DDBJ whole genome shotgun (WGS) entry which is preliminary data.</text>
</comment>
<dbReference type="GO" id="GO:0004180">
    <property type="term" value="F:carboxypeptidase activity"/>
    <property type="evidence" value="ECO:0007669"/>
    <property type="project" value="UniProtKB-KW"/>
</dbReference>
<dbReference type="InterPro" id="IPR012338">
    <property type="entry name" value="Beta-lactam/transpept-like"/>
</dbReference>
<keyword evidence="2" id="KW-0378">Hydrolase</keyword>
<keyword evidence="2" id="KW-0121">Carboxypeptidase</keyword>
<dbReference type="PANTHER" id="PTHR46825:SF9">
    <property type="entry name" value="BETA-LACTAMASE-RELATED DOMAIN-CONTAINING PROTEIN"/>
    <property type="match status" value="1"/>
</dbReference>
<evidence type="ECO:0000313" key="2">
    <source>
        <dbReference type="EMBL" id="GGC22471.1"/>
    </source>
</evidence>
<dbReference type="EMBL" id="BMEC01000001">
    <property type="protein sequence ID" value="GGC22471.1"/>
    <property type="molecule type" value="Genomic_DNA"/>
</dbReference>
<evidence type="ECO:0000259" key="1">
    <source>
        <dbReference type="Pfam" id="PF00144"/>
    </source>
</evidence>
<organism evidence="2 3">
    <name type="scientific">Marivirga lumbricoides</name>
    <dbReference type="NCBI Taxonomy" id="1046115"/>
    <lineage>
        <taxon>Bacteria</taxon>
        <taxon>Pseudomonadati</taxon>
        <taxon>Bacteroidota</taxon>
        <taxon>Cytophagia</taxon>
        <taxon>Cytophagales</taxon>
        <taxon>Marivirgaceae</taxon>
        <taxon>Marivirga</taxon>
    </lineage>
</organism>
<dbReference type="Proteomes" id="UP000636010">
    <property type="component" value="Unassembled WGS sequence"/>
</dbReference>
<dbReference type="PANTHER" id="PTHR46825">
    <property type="entry name" value="D-ALANYL-D-ALANINE-CARBOXYPEPTIDASE/ENDOPEPTIDASE AMPH"/>
    <property type="match status" value="1"/>
</dbReference>
<protein>
    <submittedName>
        <fullName evidence="2">D-alanyl-D-alanine carboxypeptidase</fullName>
    </submittedName>
</protein>
<feature type="domain" description="Beta-lactamase-related" evidence="1">
    <location>
        <begin position="35"/>
        <end position="374"/>
    </location>
</feature>
<proteinExistence type="predicted"/>
<sequence length="383" mass="43248">MRNIIILFISLIGLTGCAQNELNSEIPDSVKIRIDSLFSEFDNLNCPGYAIGISKNGKTLYKNGYGSANLDYNIPIESNSAFSIASVSKQFTAACIALLILENKISLESAAADFIPELRKYSDTIRIKHLIYNTSGITDYPRLNRKSGKSWITFNYFDIDECISTSLEEETLQFKPGDKWDYCNVNFMLLTKIVEKISGQSFSEFAKRQLFEPLGMKNTLINDDITQIIKNRVTPYNPRTEEYLDGYNEYGIKLKEEGEYIQHPRNSPHYGGSGVVTTIDDLLKWSSNMTRKSFGGEEFYDLMHKTIKFNHDRDNQVFGLYIGNFKGRKIVAWDGGDWGISSQLLRFPDDGIAVIVLSNIGSGEAYRKVNGIADILIDEGILK</sequence>
<name>A0ABQ1LB99_9BACT</name>
<reference evidence="3" key="1">
    <citation type="journal article" date="2019" name="Int. J. Syst. Evol. Microbiol.">
        <title>The Global Catalogue of Microorganisms (GCM) 10K type strain sequencing project: providing services to taxonomists for standard genome sequencing and annotation.</title>
        <authorList>
            <consortium name="The Broad Institute Genomics Platform"/>
            <consortium name="The Broad Institute Genome Sequencing Center for Infectious Disease"/>
            <person name="Wu L."/>
            <person name="Ma J."/>
        </authorList>
    </citation>
    <scope>NUCLEOTIDE SEQUENCE [LARGE SCALE GENOMIC DNA]</scope>
    <source>
        <strain evidence="3">CGMCC 1.10832</strain>
    </source>
</reference>
<dbReference type="Gene3D" id="3.40.710.10">
    <property type="entry name" value="DD-peptidase/beta-lactamase superfamily"/>
    <property type="match status" value="1"/>
</dbReference>
<keyword evidence="3" id="KW-1185">Reference proteome</keyword>
<dbReference type="Pfam" id="PF00144">
    <property type="entry name" value="Beta-lactamase"/>
    <property type="match status" value="1"/>
</dbReference>
<keyword evidence="2" id="KW-0645">Protease</keyword>
<evidence type="ECO:0000313" key="3">
    <source>
        <dbReference type="Proteomes" id="UP000636010"/>
    </source>
</evidence>
<dbReference type="InterPro" id="IPR001466">
    <property type="entry name" value="Beta-lactam-related"/>
</dbReference>